<reference evidence="3 4" key="1">
    <citation type="journal article" date="2012" name="Appl. Environ. Microbiol.">
        <title>Draft genome sequence of a psychrotolerant sulfur-oxidizing bacterium, Sulfuricella denitrificans skB26, and proteomic insights into cold adaptation.</title>
        <authorList>
            <person name="Watanabe T."/>
            <person name="Kojima H."/>
            <person name="Fukui M."/>
        </authorList>
    </citation>
    <scope>NUCLEOTIDE SEQUENCE [LARGE SCALE GENOMIC DNA]</scope>
    <source>
        <strain evidence="4">skB26</strain>
    </source>
</reference>
<gene>
    <name evidence="3" type="ORF">SCD_n02570</name>
</gene>
<dbReference type="PROSITE" id="PS50164">
    <property type="entry name" value="GIY_YIG"/>
    <property type="match status" value="1"/>
</dbReference>
<dbReference type="SUPFAM" id="SSF82771">
    <property type="entry name" value="GIY-YIG endonuclease"/>
    <property type="match status" value="1"/>
</dbReference>
<name>S6B7F6_SULDS</name>
<evidence type="ECO:0000313" key="3">
    <source>
        <dbReference type="EMBL" id="BAN36372.1"/>
    </source>
</evidence>
<keyword evidence="4" id="KW-1185">Reference proteome</keyword>
<evidence type="ECO:0000313" key="4">
    <source>
        <dbReference type="Proteomes" id="UP000015559"/>
    </source>
</evidence>
<dbReference type="InterPro" id="IPR000305">
    <property type="entry name" value="GIY-YIG_endonuc"/>
</dbReference>
<dbReference type="AlphaFoldDB" id="S6B7F6"/>
<dbReference type="InterPro" id="IPR035901">
    <property type="entry name" value="GIY-YIG_endonuc_sf"/>
</dbReference>
<dbReference type="HOGENOM" id="CLU_135650_0_1_4"/>
<dbReference type="Pfam" id="PF01541">
    <property type="entry name" value="GIY-YIG"/>
    <property type="match status" value="1"/>
</dbReference>
<dbReference type="PANTHER" id="PTHR34477:SF1">
    <property type="entry name" value="UPF0213 PROTEIN YHBQ"/>
    <property type="match status" value="1"/>
</dbReference>
<evidence type="ECO:0000256" key="1">
    <source>
        <dbReference type="ARBA" id="ARBA00007435"/>
    </source>
</evidence>
<dbReference type="CDD" id="cd10456">
    <property type="entry name" value="GIY-YIG_UPF0213"/>
    <property type="match status" value="1"/>
</dbReference>
<sequence length="92" mass="10254">MSGWHCYMLECADGTLYTGITNDLEKRLAAHNSGTASKCTRSRLPVKLVFSEDQLDRAAASRREAQIKRLPRSAKLALLFQCNGVLPESEKK</sequence>
<evidence type="ECO:0000259" key="2">
    <source>
        <dbReference type="PROSITE" id="PS50164"/>
    </source>
</evidence>
<dbReference type="EMBL" id="AP013066">
    <property type="protein sequence ID" value="BAN36372.1"/>
    <property type="molecule type" value="Genomic_DNA"/>
</dbReference>
<dbReference type="eggNOG" id="COG2827">
    <property type="taxonomic scope" value="Bacteria"/>
</dbReference>
<feature type="domain" description="GIY-YIG" evidence="2">
    <location>
        <begin position="2"/>
        <end position="77"/>
    </location>
</feature>
<dbReference type="STRING" id="1163617.SCD_n02570"/>
<dbReference type="PANTHER" id="PTHR34477">
    <property type="entry name" value="UPF0213 PROTEIN YHBQ"/>
    <property type="match status" value="1"/>
</dbReference>
<dbReference type="KEGG" id="sdr:SCD_n02570"/>
<dbReference type="OrthoDB" id="9797095at2"/>
<organism evidence="3 4">
    <name type="scientific">Sulfuricella denitrificans (strain DSM 22764 / NBRC 105220 / skB26)</name>
    <dbReference type="NCBI Taxonomy" id="1163617"/>
    <lineage>
        <taxon>Bacteria</taxon>
        <taxon>Pseudomonadati</taxon>
        <taxon>Pseudomonadota</taxon>
        <taxon>Betaproteobacteria</taxon>
        <taxon>Nitrosomonadales</taxon>
        <taxon>Sulfuricellaceae</taxon>
        <taxon>Sulfuricella</taxon>
    </lineage>
</organism>
<proteinExistence type="inferred from homology"/>
<comment type="similarity">
    <text evidence="1">Belongs to the UPF0213 family.</text>
</comment>
<protein>
    <submittedName>
        <fullName evidence="3">Excinuclease ABC C subunit domain-containing protein</fullName>
    </submittedName>
</protein>
<accession>S6B7F6</accession>
<dbReference type="RefSeq" id="WP_009207669.1">
    <property type="nucleotide sequence ID" value="NC_022357.1"/>
</dbReference>
<dbReference type="InterPro" id="IPR050190">
    <property type="entry name" value="UPF0213_domain"/>
</dbReference>
<dbReference type="Gene3D" id="3.40.1440.10">
    <property type="entry name" value="GIY-YIG endonuclease"/>
    <property type="match status" value="1"/>
</dbReference>
<dbReference type="Proteomes" id="UP000015559">
    <property type="component" value="Chromosome"/>
</dbReference>